<sequence length="115" mass="13356">MVIFHHGDAAEDKGEEPNLLGVFYPMPLRDRIASPGGFVYPLKSHEGHFYLRPCANDVIDIVTFLEHYLYHNSYLTPITSLFSISYILSNLGTWPRGFDPYYRWLKRVFATKEVD</sequence>
<dbReference type="AlphaFoldDB" id="A0A445FE58"/>
<protein>
    <submittedName>
        <fullName evidence="1">Uncharacterized protein</fullName>
    </submittedName>
</protein>
<reference evidence="1 2" key="1">
    <citation type="submission" date="2018-09" db="EMBL/GenBank/DDBJ databases">
        <title>A high-quality reference genome of wild soybean provides a powerful tool to mine soybean genomes.</title>
        <authorList>
            <person name="Xie M."/>
            <person name="Chung C.Y.L."/>
            <person name="Li M.-W."/>
            <person name="Wong F.-L."/>
            <person name="Chan T.-F."/>
            <person name="Lam H.-M."/>
        </authorList>
    </citation>
    <scope>NUCLEOTIDE SEQUENCE [LARGE SCALE GENOMIC DNA]</scope>
    <source>
        <strain evidence="2">cv. W05</strain>
        <tissue evidence="1">Hypocotyl of etiolated seedlings</tissue>
    </source>
</reference>
<gene>
    <name evidence="1" type="ORF">D0Y65_050960</name>
</gene>
<comment type="caution">
    <text evidence="1">The sequence shown here is derived from an EMBL/GenBank/DDBJ whole genome shotgun (WGS) entry which is preliminary data.</text>
</comment>
<name>A0A445FE58_GLYSO</name>
<dbReference type="Proteomes" id="UP000289340">
    <property type="component" value="Chromosome 19"/>
</dbReference>
<proteinExistence type="predicted"/>
<evidence type="ECO:0000313" key="2">
    <source>
        <dbReference type="Proteomes" id="UP000289340"/>
    </source>
</evidence>
<accession>A0A445FE58</accession>
<organism evidence="1 2">
    <name type="scientific">Glycine soja</name>
    <name type="common">Wild soybean</name>
    <dbReference type="NCBI Taxonomy" id="3848"/>
    <lineage>
        <taxon>Eukaryota</taxon>
        <taxon>Viridiplantae</taxon>
        <taxon>Streptophyta</taxon>
        <taxon>Embryophyta</taxon>
        <taxon>Tracheophyta</taxon>
        <taxon>Spermatophyta</taxon>
        <taxon>Magnoliopsida</taxon>
        <taxon>eudicotyledons</taxon>
        <taxon>Gunneridae</taxon>
        <taxon>Pentapetalae</taxon>
        <taxon>rosids</taxon>
        <taxon>fabids</taxon>
        <taxon>Fabales</taxon>
        <taxon>Fabaceae</taxon>
        <taxon>Papilionoideae</taxon>
        <taxon>50 kb inversion clade</taxon>
        <taxon>NPAAA clade</taxon>
        <taxon>indigoferoid/millettioid clade</taxon>
        <taxon>Phaseoleae</taxon>
        <taxon>Glycine</taxon>
        <taxon>Glycine subgen. Soja</taxon>
    </lineage>
</organism>
<keyword evidence="2" id="KW-1185">Reference proteome</keyword>
<dbReference type="EMBL" id="QZWG01000019">
    <property type="protein sequence ID" value="RZB47138.1"/>
    <property type="molecule type" value="Genomic_DNA"/>
</dbReference>
<evidence type="ECO:0000313" key="1">
    <source>
        <dbReference type="EMBL" id="RZB47138.1"/>
    </source>
</evidence>